<sequence length="245" mass="28519">MITFDKEYGKKYGLKTTENIPIKIRYSVLKANDLTGELEIGFYLIADRYNNNQDLYQPTQGPYNESNSSKWVEFKITGLNKINVEDSKNNLLEKFNLSIKENVNHSLIANLIKEKSNDQSWFEDKTSEDSLFNALSFQFFRDPYYDYLKISDFYNLKFNNVSIEDTYDNDKKLLKLNGTEIFSPFSIEIKPVSISNYSLQENNVKFDLNVNLVIKLSDGNGLYVSFEYIKNIQINNIILSTENSE</sequence>
<accession>A0AAX3F0T3</accession>
<dbReference type="Proteomes" id="UP001164481">
    <property type="component" value="Chromosome"/>
</dbReference>
<name>A0AAX3F0T3_MYCSY</name>
<dbReference type="AlphaFoldDB" id="A0AAX3F0T3"/>
<dbReference type="EMBL" id="CP107525">
    <property type="protein sequence ID" value="UZW64753.1"/>
    <property type="molecule type" value="Genomic_DNA"/>
</dbReference>
<evidence type="ECO:0000313" key="2">
    <source>
        <dbReference type="Proteomes" id="UP001164481"/>
    </source>
</evidence>
<proteinExistence type="predicted"/>
<gene>
    <name evidence="1" type="ORF">OIE46_01640</name>
</gene>
<organism evidence="1 2">
    <name type="scientific">Mycoplasmopsis synoviae</name>
    <name type="common">Mycoplasma synoviae</name>
    <dbReference type="NCBI Taxonomy" id="2109"/>
    <lineage>
        <taxon>Bacteria</taxon>
        <taxon>Bacillati</taxon>
        <taxon>Mycoplasmatota</taxon>
        <taxon>Mycoplasmoidales</taxon>
        <taxon>Metamycoplasmataceae</taxon>
        <taxon>Mycoplasmopsis</taxon>
    </lineage>
</organism>
<evidence type="ECO:0000313" key="1">
    <source>
        <dbReference type="EMBL" id="UZW64753.1"/>
    </source>
</evidence>
<reference evidence="1" key="1">
    <citation type="submission" date="2022-10" db="EMBL/GenBank/DDBJ databases">
        <authorList>
            <person name="Wei X."/>
        </authorList>
    </citation>
    <scope>NUCLEOTIDE SEQUENCE</scope>
    <source>
        <strain evidence="1">SD2</strain>
    </source>
</reference>
<reference evidence="1" key="2">
    <citation type="submission" date="2022-11" db="EMBL/GenBank/DDBJ databases">
        <title>complete genomes of mycoplasma synoviae ZX313 strain and SD2 strain.</title>
        <authorList>
            <person name="Zhong Q."/>
        </authorList>
    </citation>
    <scope>NUCLEOTIDE SEQUENCE</scope>
    <source>
        <strain evidence="1">SD2</strain>
    </source>
</reference>
<dbReference type="RefSeq" id="WP_154221429.1">
    <property type="nucleotide sequence ID" value="NZ_CP034544.1"/>
</dbReference>
<protein>
    <submittedName>
        <fullName evidence="1">Uncharacterized protein</fullName>
    </submittedName>
</protein>